<dbReference type="AlphaFoldDB" id="A0A834W2S5"/>
<comment type="caution">
    <text evidence="1">The sequence shown here is derived from an EMBL/GenBank/DDBJ whole genome shotgun (WGS) entry which is preliminary data.</text>
</comment>
<evidence type="ECO:0000313" key="1">
    <source>
        <dbReference type="EMBL" id="KAF7807217.1"/>
    </source>
</evidence>
<keyword evidence="2" id="KW-1185">Reference proteome</keyword>
<proteinExistence type="predicted"/>
<name>A0A834W2S5_9FABA</name>
<dbReference type="EMBL" id="JAAIUW010000012">
    <property type="protein sequence ID" value="KAF7807217.1"/>
    <property type="molecule type" value="Genomic_DNA"/>
</dbReference>
<dbReference type="Proteomes" id="UP000634136">
    <property type="component" value="Unassembled WGS sequence"/>
</dbReference>
<gene>
    <name evidence="1" type="ORF">G2W53_039378</name>
</gene>
<protein>
    <submittedName>
        <fullName evidence="1">Uncharacterized protein</fullName>
    </submittedName>
</protein>
<accession>A0A834W2S5</accession>
<evidence type="ECO:0000313" key="2">
    <source>
        <dbReference type="Proteomes" id="UP000634136"/>
    </source>
</evidence>
<sequence>MARVKEDIGIMKEALREIRESVIRLKNPLPSQAKKGEKEERQELKCITALFTFKNKTEEEIKPEAVQVFESMKITLVSSLLTPMKEIDNLENIFYLPSPNFERAKRRELKLRYHGDESFGAYKWWRQHQTWTWLTAEGNNEGKGKHGPLRYQGGRTEEAHYWGKKPPISSSNSHLEGKVKALASEGRVMMGPQYSRLIYSEEAVRKGQERIWE</sequence>
<organism evidence="1 2">
    <name type="scientific">Senna tora</name>
    <dbReference type="NCBI Taxonomy" id="362788"/>
    <lineage>
        <taxon>Eukaryota</taxon>
        <taxon>Viridiplantae</taxon>
        <taxon>Streptophyta</taxon>
        <taxon>Embryophyta</taxon>
        <taxon>Tracheophyta</taxon>
        <taxon>Spermatophyta</taxon>
        <taxon>Magnoliopsida</taxon>
        <taxon>eudicotyledons</taxon>
        <taxon>Gunneridae</taxon>
        <taxon>Pentapetalae</taxon>
        <taxon>rosids</taxon>
        <taxon>fabids</taxon>
        <taxon>Fabales</taxon>
        <taxon>Fabaceae</taxon>
        <taxon>Caesalpinioideae</taxon>
        <taxon>Cassia clade</taxon>
        <taxon>Senna</taxon>
    </lineage>
</organism>
<reference evidence="1" key="1">
    <citation type="submission" date="2020-09" db="EMBL/GenBank/DDBJ databases">
        <title>Genome-Enabled Discovery of Anthraquinone Biosynthesis in Senna tora.</title>
        <authorList>
            <person name="Kang S.-H."/>
            <person name="Pandey R.P."/>
            <person name="Lee C.-M."/>
            <person name="Sim J.-S."/>
            <person name="Jeong J.-T."/>
            <person name="Choi B.-S."/>
            <person name="Jung M."/>
            <person name="Ginzburg D."/>
            <person name="Zhao K."/>
            <person name="Won S.Y."/>
            <person name="Oh T.-J."/>
            <person name="Yu Y."/>
            <person name="Kim N.-H."/>
            <person name="Lee O.R."/>
            <person name="Lee T.-H."/>
            <person name="Bashyal P."/>
            <person name="Kim T.-S."/>
            <person name="Lee W.-H."/>
            <person name="Kawkins C."/>
            <person name="Kim C.-K."/>
            <person name="Kim J.S."/>
            <person name="Ahn B.O."/>
            <person name="Rhee S.Y."/>
            <person name="Sohng J.K."/>
        </authorList>
    </citation>
    <scope>NUCLEOTIDE SEQUENCE</scope>
    <source>
        <tissue evidence="1">Leaf</tissue>
    </source>
</reference>